<keyword evidence="2" id="KW-1185">Reference proteome</keyword>
<accession>A0ABR4F6M4</accession>
<gene>
    <name evidence="1" type="ORF">FJTKL_15491</name>
</gene>
<evidence type="ECO:0000313" key="2">
    <source>
        <dbReference type="Proteomes" id="UP001600888"/>
    </source>
</evidence>
<protein>
    <submittedName>
        <fullName evidence="1">Uncharacterized protein</fullName>
    </submittedName>
</protein>
<comment type="caution">
    <text evidence="1">The sequence shown here is derived from an EMBL/GenBank/DDBJ whole genome shotgun (WGS) entry which is preliminary data.</text>
</comment>
<name>A0ABR4F6M4_9PEZI</name>
<proteinExistence type="predicted"/>
<dbReference type="Proteomes" id="UP001600888">
    <property type="component" value="Unassembled WGS sequence"/>
</dbReference>
<reference evidence="1 2" key="1">
    <citation type="submission" date="2024-03" db="EMBL/GenBank/DDBJ databases">
        <title>A high-quality draft genome sequence of Diaporthe vaccinii, a causative agent of upright dieback and viscid rot disease in cranberry plants.</title>
        <authorList>
            <person name="Sarrasin M."/>
            <person name="Lang B.F."/>
            <person name="Burger G."/>
        </authorList>
    </citation>
    <scope>NUCLEOTIDE SEQUENCE [LARGE SCALE GENOMIC DNA]</scope>
    <source>
        <strain evidence="1 2">IS7</strain>
    </source>
</reference>
<organism evidence="1 2">
    <name type="scientific">Diaporthe vaccinii</name>
    <dbReference type="NCBI Taxonomy" id="105482"/>
    <lineage>
        <taxon>Eukaryota</taxon>
        <taxon>Fungi</taxon>
        <taxon>Dikarya</taxon>
        <taxon>Ascomycota</taxon>
        <taxon>Pezizomycotina</taxon>
        <taxon>Sordariomycetes</taxon>
        <taxon>Sordariomycetidae</taxon>
        <taxon>Diaporthales</taxon>
        <taxon>Diaporthaceae</taxon>
        <taxon>Diaporthe</taxon>
        <taxon>Diaporthe eres species complex</taxon>
    </lineage>
</organism>
<dbReference type="EMBL" id="JBAWTH010000009">
    <property type="protein sequence ID" value="KAL2290360.1"/>
    <property type="molecule type" value="Genomic_DNA"/>
</dbReference>
<sequence length="66" mass="6812">MSWSRFNSGVLVADTAPGTAPWSWAVLGLGALSLLWGSGALGTACPVLSATWSLVCRTELTDTFPG</sequence>
<evidence type="ECO:0000313" key="1">
    <source>
        <dbReference type="EMBL" id="KAL2290360.1"/>
    </source>
</evidence>